<keyword evidence="3" id="KW-1185">Reference proteome</keyword>
<organism evidence="2 3">
    <name type="scientific">Anguilla anguilla</name>
    <name type="common">European freshwater eel</name>
    <name type="synonym">Muraena anguilla</name>
    <dbReference type="NCBI Taxonomy" id="7936"/>
    <lineage>
        <taxon>Eukaryota</taxon>
        <taxon>Metazoa</taxon>
        <taxon>Chordata</taxon>
        <taxon>Craniata</taxon>
        <taxon>Vertebrata</taxon>
        <taxon>Euteleostomi</taxon>
        <taxon>Actinopterygii</taxon>
        <taxon>Neopterygii</taxon>
        <taxon>Teleostei</taxon>
        <taxon>Anguilliformes</taxon>
        <taxon>Anguillidae</taxon>
        <taxon>Anguilla</taxon>
    </lineage>
</organism>
<comment type="caution">
    <text evidence="2">The sequence shown here is derived from an EMBL/GenBank/DDBJ whole genome shotgun (WGS) entry which is preliminary data.</text>
</comment>
<evidence type="ECO:0000313" key="3">
    <source>
        <dbReference type="Proteomes" id="UP001044222"/>
    </source>
</evidence>
<gene>
    <name evidence="2" type="ORF">ANANG_G00114470</name>
</gene>
<name>A0A9D3MF80_ANGAN</name>
<sequence length="153" mass="18416">MEEMEEDTENNVEKDVEDYVKEQQELELEKAAIRDDRSLVAEEKQQMLEEKERMMMDLRKEQEATEMLTAKFKAMESKLLVGGKNIMDHTNEQQKMLELKRQEIAEQTRREREMQQQMLLQDEETLELRETFSSLQQEVELKTKKLKKVRPHP</sequence>
<protein>
    <submittedName>
        <fullName evidence="2">Uncharacterized protein</fullName>
    </submittedName>
</protein>
<reference evidence="2" key="1">
    <citation type="submission" date="2021-01" db="EMBL/GenBank/DDBJ databases">
        <title>A chromosome-scale assembly of European eel, Anguilla anguilla.</title>
        <authorList>
            <person name="Henkel C."/>
            <person name="Jong-Raadsen S.A."/>
            <person name="Dufour S."/>
            <person name="Weltzien F.-A."/>
            <person name="Palstra A.P."/>
            <person name="Pelster B."/>
            <person name="Spaink H.P."/>
            <person name="Van Den Thillart G.E."/>
            <person name="Jansen H."/>
            <person name="Zahm M."/>
            <person name="Klopp C."/>
            <person name="Cedric C."/>
            <person name="Louis A."/>
            <person name="Berthelot C."/>
            <person name="Parey E."/>
            <person name="Roest Crollius H."/>
            <person name="Montfort J."/>
            <person name="Robinson-Rechavi M."/>
            <person name="Bucao C."/>
            <person name="Bouchez O."/>
            <person name="Gislard M."/>
            <person name="Lluch J."/>
            <person name="Milhes M."/>
            <person name="Lampietro C."/>
            <person name="Lopez Roques C."/>
            <person name="Donnadieu C."/>
            <person name="Braasch I."/>
            <person name="Desvignes T."/>
            <person name="Postlethwait J."/>
            <person name="Bobe J."/>
            <person name="Guiguen Y."/>
            <person name="Dirks R."/>
        </authorList>
    </citation>
    <scope>NUCLEOTIDE SEQUENCE</scope>
    <source>
        <strain evidence="2">Tag_6206</strain>
        <tissue evidence="2">Liver</tissue>
    </source>
</reference>
<evidence type="ECO:0000256" key="1">
    <source>
        <dbReference type="SAM" id="Coils"/>
    </source>
</evidence>
<proteinExistence type="predicted"/>
<dbReference type="EMBL" id="JAFIRN010000006">
    <property type="protein sequence ID" value="KAG5846393.1"/>
    <property type="molecule type" value="Genomic_DNA"/>
</dbReference>
<feature type="coiled-coil region" evidence="1">
    <location>
        <begin position="9"/>
        <end position="117"/>
    </location>
</feature>
<keyword evidence="1" id="KW-0175">Coiled coil</keyword>
<dbReference type="Proteomes" id="UP001044222">
    <property type="component" value="Unassembled WGS sequence"/>
</dbReference>
<evidence type="ECO:0000313" key="2">
    <source>
        <dbReference type="EMBL" id="KAG5846393.1"/>
    </source>
</evidence>
<accession>A0A9D3MF80</accession>
<dbReference type="AlphaFoldDB" id="A0A9D3MF80"/>